<organism evidence="2 3">
    <name type="scientific">Cercospora zeae-maydis SCOH1-5</name>
    <dbReference type="NCBI Taxonomy" id="717836"/>
    <lineage>
        <taxon>Eukaryota</taxon>
        <taxon>Fungi</taxon>
        <taxon>Dikarya</taxon>
        <taxon>Ascomycota</taxon>
        <taxon>Pezizomycotina</taxon>
        <taxon>Dothideomycetes</taxon>
        <taxon>Dothideomycetidae</taxon>
        <taxon>Mycosphaerellales</taxon>
        <taxon>Mycosphaerellaceae</taxon>
        <taxon>Cercospora</taxon>
    </lineage>
</organism>
<name>A0A6A6F143_9PEZI</name>
<dbReference type="AlphaFoldDB" id="A0A6A6F143"/>
<keyword evidence="3" id="KW-1185">Reference proteome</keyword>
<evidence type="ECO:0000256" key="1">
    <source>
        <dbReference type="SAM" id="MobiDB-lite"/>
    </source>
</evidence>
<feature type="region of interest" description="Disordered" evidence="1">
    <location>
        <begin position="87"/>
        <end position="126"/>
    </location>
</feature>
<gene>
    <name evidence="2" type="ORF">CERZMDRAFT_88870</name>
</gene>
<evidence type="ECO:0000313" key="2">
    <source>
        <dbReference type="EMBL" id="KAF2206970.1"/>
    </source>
</evidence>
<dbReference type="Proteomes" id="UP000799539">
    <property type="component" value="Unassembled WGS sequence"/>
</dbReference>
<dbReference type="EMBL" id="ML992708">
    <property type="protein sequence ID" value="KAF2206970.1"/>
    <property type="molecule type" value="Genomic_DNA"/>
</dbReference>
<evidence type="ECO:0000313" key="3">
    <source>
        <dbReference type="Proteomes" id="UP000799539"/>
    </source>
</evidence>
<reference evidence="2" key="1">
    <citation type="journal article" date="2020" name="Stud. Mycol.">
        <title>101 Dothideomycetes genomes: a test case for predicting lifestyles and emergence of pathogens.</title>
        <authorList>
            <person name="Haridas S."/>
            <person name="Albert R."/>
            <person name="Binder M."/>
            <person name="Bloem J."/>
            <person name="Labutti K."/>
            <person name="Salamov A."/>
            <person name="Andreopoulos B."/>
            <person name="Baker S."/>
            <person name="Barry K."/>
            <person name="Bills G."/>
            <person name="Bluhm B."/>
            <person name="Cannon C."/>
            <person name="Castanera R."/>
            <person name="Culley D."/>
            <person name="Daum C."/>
            <person name="Ezra D."/>
            <person name="Gonzalez J."/>
            <person name="Henrissat B."/>
            <person name="Kuo A."/>
            <person name="Liang C."/>
            <person name="Lipzen A."/>
            <person name="Lutzoni F."/>
            <person name="Magnuson J."/>
            <person name="Mondo S."/>
            <person name="Nolan M."/>
            <person name="Ohm R."/>
            <person name="Pangilinan J."/>
            <person name="Park H.-J."/>
            <person name="Ramirez L."/>
            <person name="Alfaro M."/>
            <person name="Sun H."/>
            <person name="Tritt A."/>
            <person name="Yoshinaga Y."/>
            <person name="Zwiers L.-H."/>
            <person name="Turgeon B."/>
            <person name="Goodwin S."/>
            <person name="Spatafora J."/>
            <person name="Crous P."/>
            <person name="Grigoriev I."/>
        </authorList>
    </citation>
    <scope>NUCLEOTIDE SEQUENCE</scope>
    <source>
        <strain evidence="2">SCOH1-5</strain>
    </source>
</reference>
<protein>
    <submittedName>
        <fullName evidence="2">Uncharacterized protein</fullName>
    </submittedName>
</protein>
<sequence>MCVARQSSSTCDDELSSVRPWPPRHAGTIAHRCCCCCWRHIDWGVECCATAAAAGCADRTKLRPTRSSWSSVCLFQWLRMVSGTLTGREHTQAGGRNETKSSALGDPRISGAHAPSHPPPSTTSWCGGGCERSAMAHTRVHSA</sequence>
<proteinExistence type="predicted"/>
<accession>A0A6A6F143</accession>